<sequence length="164" mass="17419">MKGRDVQLVVATMFLLVCLATGQPRNNGRTAVICYRNCADSQCDFHCKRVGYANGRCYQSPFCNPYKNRINCACYRYRQQSSVGKTQPPVILIATVTPPTTIQPSSTISSTAVTSTPLLSDSVSSTLIGLASSISTPIASATVSSISLEPTSVDSAGLPTNGFL</sequence>
<dbReference type="EMBL" id="CAJHNH020003569">
    <property type="protein sequence ID" value="CAG5129576.1"/>
    <property type="molecule type" value="Genomic_DNA"/>
</dbReference>
<evidence type="ECO:0000256" key="1">
    <source>
        <dbReference type="SAM" id="SignalP"/>
    </source>
</evidence>
<feature type="signal peptide" evidence="1">
    <location>
        <begin position="1"/>
        <end position="22"/>
    </location>
</feature>
<keyword evidence="3" id="KW-1185">Reference proteome</keyword>
<proteinExistence type="predicted"/>
<organism evidence="2 3">
    <name type="scientific">Candidula unifasciata</name>
    <dbReference type="NCBI Taxonomy" id="100452"/>
    <lineage>
        <taxon>Eukaryota</taxon>
        <taxon>Metazoa</taxon>
        <taxon>Spiralia</taxon>
        <taxon>Lophotrochozoa</taxon>
        <taxon>Mollusca</taxon>
        <taxon>Gastropoda</taxon>
        <taxon>Heterobranchia</taxon>
        <taxon>Euthyneura</taxon>
        <taxon>Panpulmonata</taxon>
        <taxon>Eupulmonata</taxon>
        <taxon>Stylommatophora</taxon>
        <taxon>Helicina</taxon>
        <taxon>Helicoidea</taxon>
        <taxon>Geomitridae</taxon>
        <taxon>Candidula</taxon>
    </lineage>
</organism>
<protein>
    <submittedName>
        <fullName evidence="2">Uncharacterized protein</fullName>
    </submittedName>
</protein>
<feature type="chain" id="PRO_5035781530" evidence="1">
    <location>
        <begin position="23"/>
        <end position="164"/>
    </location>
</feature>
<dbReference type="Proteomes" id="UP000678393">
    <property type="component" value="Unassembled WGS sequence"/>
</dbReference>
<keyword evidence="1" id="KW-0732">Signal</keyword>
<accession>A0A8S3ZQE0</accession>
<reference evidence="2" key="1">
    <citation type="submission" date="2021-04" db="EMBL/GenBank/DDBJ databases">
        <authorList>
            <consortium name="Molecular Ecology Group"/>
        </authorList>
    </citation>
    <scope>NUCLEOTIDE SEQUENCE</scope>
</reference>
<dbReference type="AlphaFoldDB" id="A0A8S3ZQE0"/>
<evidence type="ECO:0000313" key="3">
    <source>
        <dbReference type="Proteomes" id="UP000678393"/>
    </source>
</evidence>
<evidence type="ECO:0000313" key="2">
    <source>
        <dbReference type="EMBL" id="CAG5129576.1"/>
    </source>
</evidence>
<comment type="caution">
    <text evidence="2">The sequence shown here is derived from an EMBL/GenBank/DDBJ whole genome shotgun (WGS) entry which is preliminary data.</text>
</comment>
<gene>
    <name evidence="2" type="ORF">CUNI_LOCUS15134</name>
</gene>
<name>A0A8S3ZQE0_9EUPU</name>